<keyword evidence="1" id="KW-0472">Membrane</keyword>
<dbReference type="RefSeq" id="WP_025746974.1">
    <property type="nucleotide sequence ID" value="NZ_FOXR01000002.1"/>
</dbReference>
<dbReference type="InterPro" id="IPR043723">
    <property type="entry name" value="DUF5665"/>
</dbReference>
<feature type="transmembrane region" description="Helical" evidence="1">
    <location>
        <begin position="54"/>
        <end position="76"/>
    </location>
</feature>
<dbReference type="Proteomes" id="UP000198577">
    <property type="component" value="Unassembled WGS sequence"/>
</dbReference>
<sequence length="102" mass="11659">MGRDCRANNEKDTKQQAYSKIEEIARTLEKMRFDDYIEYLNDTRRMIRTNFIAGLARGFGMAVGFTLLGAVALYFLTRLANKNLPIIGGFIAEIVKIVKQHL</sequence>
<organism evidence="2 3">
    <name type="scientific">Caldicoprobacter faecalis</name>
    <dbReference type="NCBI Taxonomy" id="937334"/>
    <lineage>
        <taxon>Bacteria</taxon>
        <taxon>Bacillati</taxon>
        <taxon>Bacillota</taxon>
        <taxon>Clostridia</taxon>
        <taxon>Caldicoprobacterales</taxon>
        <taxon>Caldicoprobacteraceae</taxon>
        <taxon>Caldicoprobacter</taxon>
    </lineage>
</organism>
<keyword evidence="3" id="KW-1185">Reference proteome</keyword>
<name>A0A1I5SEI7_9FIRM</name>
<gene>
    <name evidence="2" type="ORF">SAMN05444406_102103</name>
</gene>
<accession>A0A1I5SEI7</accession>
<reference evidence="2 3" key="1">
    <citation type="submission" date="2016-10" db="EMBL/GenBank/DDBJ databases">
        <authorList>
            <person name="de Groot N.N."/>
        </authorList>
    </citation>
    <scope>NUCLEOTIDE SEQUENCE [LARGE SCALE GENOMIC DNA]</scope>
    <source>
        <strain evidence="2 3">DSM 20678</strain>
    </source>
</reference>
<protein>
    <submittedName>
        <fullName evidence="2">Uncharacterized protein</fullName>
    </submittedName>
</protein>
<evidence type="ECO:0000313" key="3">
    <source>
        <dbReference type="Proteomes" id="UP000198577"/>
    </source>
</evidence>
<evidence type="ECO:0000256" key="1">
    <source>
        <dbReference type="SAM" id="Phobius"/>
    </source>
</evidence>
<dbReference type="Pfam" id="PF18910">
    <property type="entry name" value="DUF5665"/>
    <property type="match status" value="1"/>
</dbReference>
<keyword evidence="1" id="KW-1133">Transmembrane helix</keyword>
<dbReference type="OrthoDB" id="1634137at2"/>
<proteinExistence type="predicted"/>
<evidence type="ECO:0000313" key="2">
    <source>
        <dbReference type="EMBL" id="SFP69133.1"/>
    </source>
</evidence>
<dbReference type="STRING" id="937334.SAMN05444406_102103"/>
<keyword evidence="1" id="KW-0812">Transmembrane</keyword>
<dbReference type="AlphaFoldDB" id="A0A1I5SEI7"/>
<dbReference type="EMBL" id="FOXR01000002">
    <property type="protein sequence ID" value="SFP69133.1"/>
    <property type="molecule type" value="Genomic_DNA"/>
</dbReference>